<dbReference type="CDD" id="cd17538">
    <property type="entry name" value="REC_D1_PleD-like"/>
    <property type="match status" value="1"/>
</dbReference>
<dbReference type="PANTHER" id="PTHR45228:SF1">
    <property type="entry name" value="CYCLIC DI-GMP PHOSPHODIESTERASE TM_0186"/>
    <property type="match status" value="1"/>
</dbReference>
<evidence type="ECO:0000259" key="2">
    <source>
        <dbReference type="PROSITE" id="PS50110"/>
    </source>
</evidence>
<dbReference type="InterPro" id="IPR006675">
    <property type="entry name" value="HDIG_dom"/>
</dbReference>
<dbReference type="Gene3D" id="3.40.50.2300">
    <property type="match status" value="1"/>
</dbReference>
<dbReference type="RefSeq" id="WP_345720769.1">
    <property type="nucleotide sequence ID" value="NZ_BAABRU010000003.1"/>
</dbReference>
<dbReference type="Pfam" id="PF00072">
    <property type="entry name" value="Response_reg"/>
    <property type="match status" value="1"/>
</dbReference>
<evidence type="ECO:0000256" key="1">
    <source>
        <dbReference type="PROSITE-ProRule" id="PRU00169"/>
    </source>
</evidence>
<feature type="modified residue" description="4-aspartylphosphate" evidence="1">
    <location>
        <position position="55"/>
    </location>
</feature>
<dbReference type="InterPro" id="IPR037522">
    <property type="entry name" value="HD_GYP_dom"/>
</dbReference>
<dbReference type="NCBIfam" id="TIGR00277">
    <property type="entry name" value="HDIG"/>
    <property type="match status" value="1"/>
</dbReference>
<feature type="domain" description="HD-GYP" evidence="3">
    <location>
        <begin position="144"/>
        <end position="339"/>
    </location>
</feature>
<dbReference type="PROSITE" id="PS51832">
    <property type="entry name" value="HD_GYP"/>
    <property type="match status" value="1"/>
</dbReference>
<comment type="caution">
    <text evidence="4">The sequence shown here is derived from an EMBL/GenBank/DDBJ whole genome shotgun (WGS) entry which is preliminary data.</text>
</comment>
<protein>
    <submittedName>
        <fullName evidence="4">Cyclic di-GMP phosphodiesterase TM_0186</fullName>
    </submittedName>
</protein>
<dbReference type="InterPro" id="IPR052020">
    <property type="entry name" value="Cyclic_di-GMP/3'3'-cGAMP_PDE"/>
</dbReference>
<evidence type="ECO:0000313" key="5">
    <source>
        <dbReference type="Proteomes" id="UP001428290"/>
    </source>
</evidence>
<name>A0ABP9WVB1_9CHLR</name>
<proteinExistence type="predicted"/>
<keyword evidence="1" id="KW-0597">Phosphoprotein</keyword>
<dbReference type="InterPro" id="IPR001789">
    <property type="entry name" value="Sig_transdc_resp-reg_receiver"/>
</dbReference>
<dbReference type="PROSITE" id="PS50110">
    <property type="entry name" value="RESPONSE_REGULATORY"/>
    <property type="match status" value="1"/>
</dbReference>
<dbReference type="InterPro" id="IPR011006">
    <property type="entry name" value="CheY-like_superfamily"/>
</dbReference>
<gene>
    <name evidence="4" type="ORF">Hgul01_00913</name>
</gene>
<reference evidence="4 5" key="1">
    <citation type="submission" date="2024-02" db="EMBL/GenBank/DDBJ databases">
        <title>Herpetosiphon gulosus NBRC 112829.</title>
        <authorList>
            <person name="Ichikawa N."/>
            <person name="Katano-Makiyama Y."/>
            <person name="Hidaka K."/>
        </authorList>
    </citation>
    <scope>NUCLEOTIDE SEQUENCE [LARGE SCALE GENOMIC DNA]</scope>
    <source>
        <strain evidence="4 5">NBRC 112829</strain>
    </source>
</reference>
<accession>A0ABP9WVB1</accession>
<organism evidence="4 5">
    <name type="scientific">Herpetosiphon gulosus</name>
    <dbReference type="NCBI Taxonomy" id="1973496"/>
    <lineage>
        <taxon>Bacteria</taxon>
        <taxon>Bacillati</taxon>
        <taxon>Chloroflexota</taxon>
        <taxon>Chloroflexia</taxon>
        <taxon>Herpetosiphonales</taxon>
        <taxon>Herpetosiphonaceae</taxon>
        <taxon>Herpetosiphon</taxon>
    </lineage>
</organism>
<dbReference type="SUPFAM" id="SSF109604">
    <property type="entry name" value="HD-domain/PDEase-like"/>
    <property type="match status" value="1"/>
</dbReference>
<keyword evidence="5" id="KW-1185">Reference proteome</keyword>
<dbReference type="PANTHER" id="PTHR45228">
    <property type="entry name" value="CYCLIC DI-GMP PHOSPHODIESTERASE TM_0186-RELATED"/>
    <property type="match status" value="1"/>
</dbReference>
<sequence length="345" mass="38828">MNNPATILIIDDLAVARASMNAVLQGEGYHLVFAENGLSGIAQALELLPDTILLDVMMPDMDGFEVCRQIRANPLLAEIPVVMVTALDDRESRLQGLRAGADDFLSKPIDSLELKTRLQTITRLNRYRRLQDERRQVERLNQEIIDAYNAGIEAWSRALDLRDKETEGHSKRVTEMTVRIAEALGITGDDLTQIWRGALLHDIGKMGIPDAILHKPGPLTAEEWVIMQKHPTYAYELLRPIHYLEPALDIPYCHHEKWDGSGYPRGLQAEEIPLAARIFALADVWDALRSDRPYRAGWPVEQIREHIAGLAGSHFDPALVPLFLQLVEEAPQPVLLQHYAPATLR</sequence>
<dbReference type="Pfam" id="PF13487">
    <property type="entry name" value="HD_5"/>
    <property type="match status" value="1"/>
</dbReference>
<feature type="domain" description="Response regulatory" evidence="2">
    <location>
        <begin position="6"/>
        <end position="122"/>
    </location>
</feature>
<dbReference type="EMBL" id="BAABRU010000003">
    <property type="protein sequence ID" value="GAA5527131.1"/>
    <property type="molecule type" value="Genomic_DNA"/>
</dbReference>
<dbReference type="SMART" id="SM00471">
    <property type="entry name" value="HDc"/>
    <property type="match status" value="1"/>
</dbReference>
<dbReference type="SUPFAM" id="SSF52172">
    <property type="entry name" value="CheY-like"/>
    <property type="match status" value="1"/>
</dbReference>
<dbReference type="InterPro" id="IPR003607">
    <property type="entry name" value="HD/PDEase_dom"/>
</dbReference>
<evidence type="ECO:0000259" key="3">
    <source>
        <dbReference type="PROSITE" id="PS51832"/>
    </source>
</evidence>
<dbReference type="Gene3D" id="1.10.3210.10">
    <property type="entry name" value="Hypothetical protein af1432"/>
    <property type="match status" value="1"/>
</dbReference>
<dbReference type="CDD" id="cd00077">
    <property type="entry name" value="HDc"/>
    <property type="match status" value="1"/>
</dbReference>
<dbReference type="SMART" id="SM00448">
    <property type="entry name" value="REC"/>
    <property type="match status" value="1"/>
</dbReference>
<evidence type="ECO:0000313" key="4">
    <source>
        <dbReference type="EMBL" id="GAA5527131.1"/>
    </source>
</evidence>
<dbReference type="Proteomes" id="UP001428290">
    <property type="component" value="Unassembled WGS sequence"/>
</dbReference>